<dbReference type="InterPro" id="IPR020617">
    <property type="entry name" value="Thiolase_C"/>
</dbReference>
<dbReference type="InterPro" id="IPR050215">
    <property type="entry name" value="Thiolase-like_sf_Thiolase"/>
</dbReference>
<evidence type="ECO:0000256" key="3">
    <source>
        <dbReference type="ARBA" id="ARBA00023315"/>
    </source>
</evidence>
<dbReference type="InterPro" id="IPR020616">
    <property type="entry name" value="Thiolase_N"/>
</dbReference>
<keyword evidence="8" id="KW-1185">Reference proteome</keyword>
<comment type="similarity">
    <text evidence="1 4">Belongs to the thiolase-like superfamily. Thiolase family.</text>
</comment>
<feature type="domain" description="Thiolase N-terminal" evidence="5">
    <location>
        <begin position="10"/>
        <end position="288"/>
    </location>
</feature>
<dbReference type="SUPFAM" id="SSF53901">
    <property type="entry name" value="Thiolase-like"/>
    <property type="match status" value="2"/>
</dbReference>
<evidence type="ECO:0000256" key="4">
    <source>
        <dbReference type="RuleBase" id="RU003557"/>
    </source>
</evidence>
<accession>A0ABQ4CW37</accession>
<dbReference type="NCBIfam" id="TIGR01930">
    <property type="entry name" value="AcCoA-C-Actrans"/>
    <property type="match status" value="1"/>
</dbReference>
<dbReference type="RefSeq" id="WP_203716368.1">
    <property type="nucleotide sequence ID" value="NZ_BONE01000044.1"/>
</dbReference>
<sequence length="420" mass="43987">MAIQSDRDAVIVATARSPIGRAVKGSLRELRADDLTTTIVRAALDKVPELDPTTIDDLYLGCGLPGGEQGFNMARVVATMLDLDGLPGATITRYCSSSLQTTRMAFHAIRAGEGDVFISAGVECVSRFARGSSDSLPPEVQEQVGGRWENPRFAPARSRSVARAAGGADVWHDPRGDGLLPDIYLAMGQTAENLAQVKGVSREEMDEFGVRSQNLAEKAIADGFWAREITPVTTPSGTVVSQDDGPRAGVTVEGVAGLKPVFRPDGRITAGNCCPLNDGAAAVIVMSAGRARDLGITPLARIVSTGVTALSPEIMGLGPVGASLQALKRAGMTMADVDLVEINEAFAAQVIPSYQDLDIPIEKLNVMGGAIAVGHPFGMTGARITGTLINSLDWNDKTIGLETMCVGGGQGMAMVLERLS</sequence>
<organism evidence="7 8">
    <name type="scientific">Asanoa siamensis</name>
    <dbReference type="NCBI Taxonomy" id="926357"/>
    <lineage>
        <taxon>Bacteria</taxon>
        <taxon>Bacillati</taxon>
        <taxon>Actinomycetota</taxon>
        <taxon>Actinomycetes</taxon>
        <taxon>Micromonosporales</taxon>
        <taxon>Micromonosporaceae</taxon>
        <taxon>Asanoa</taxon>
    </lineage>
</organism>
<dbReference type="InterPro" id="IPR016039">
    <property type="entry name" value="Thiolase-like"/>
</dbReference>
<gene>
    <name evidence="7" type="primary">atoB_1</name>
    <name evidence="7" type="ORF">Asi02nite_50250</name>
</gene>
<dbReference type="Gene3D" id="3.40.47.10">
    <property type="match status" value="1"/>
</dbReference>
<evidence type="ECO:0000259" key="5">
    <source>
        <dbReference type="Pfam" id="PF00108"/>
    </source>
</evidence>
<dbReference type="Pfam" id="PF00108">
    <property type="entry name" value="Thiolase_N"/>
    <property type="match status" value="1"/>
</dbReference>
<dbReference type="Proteomes" id="UP000604117">
    <property type="component" value="Unassembled WGS sequence"/>
</dbReference>
<evidence type="ECO:0000313" key="8">
    <source>
        <dbReference type="Proteomes" id="UP000604117"/>
    </source>
</evidence>
<protein>
    <submittedName>
        <fullName evidence="7">Acetyl-CoA acetyltransferase</fullName>
    </submittedName>
</protein>
<dbReference type="PANTHER" id="PTHR43853:SF21">
    <property type="entry name" value="STEROID 3-KETOACYL-COA THIOLASE"/>
    <property type="match status" value="1"/>
</dbReference>
<evidence type="ECO:0000313" key="7">
    <source>
        <dbReference type="EMBL" id="GIF75507.1"/>
    </source>
</evidence>
<dbReference type="InterPro" id="IPR020613">
    <property type="entry name" value="Thiolase_CS"/>
</dbReference>
<feature type="domain" description="Thiolase C-terminal" evidence="6">
    <location>
        <begin position="297"/>
        <end position="418"/>
    </location>
</feature>
<name>A0ABQ4CW37_9ACTN</name>
<dbReference type="Pfam" id="PF02803">
    <property type="entry name" value="Thiolase_C"/>
    <property type="match status" value="1"/>
</dbReference>
<keyword evidence="3 4" id="KW-0012">Acyltransferase</keyword>
<dbReference type="CDD" id="cd00751">
    <property type="entry name" value="thiolase"/>
    <property type="match status" value="1"/>
</dbReference>
<dbReference type="EMBL" id="BONE01000044">
    <property type="protein sequence ID" value="GIF75507.1"/>
    <property type="molecule type" value="Genomic_DNA"/>
</dbReference>
<dbReference type="PANTHER" id="PTHR43853">
    <property type="entry name" value="3-KETOACYL-COA THIOLASE, PEROXISOMAL"/>
    <property type="match status" value="1"/>
</dbReference>
<dbReference type="InterPro" id="IPR002155">
    <property type="entry name" value="Thiolase"/>
</dbReference>
<dbReference type="PROSITE" id="PS00737">
    <property type="entry name" value="THIOLASE_2"/>
    <property type="match status" value="1"/>
</dbReference>
<keyword evidence="2 4" id="KW-0808">Transferase</keyword>
<reference evidence="7 8" key="1">
    <citation type="submission" date="2021-01" db="EMBL/GenBank/DDBJ databases">
        <title>Whole genome shotgun sequence of Asanoa siamensis NBRC 107932.</title>
        <authorList>
            <person name="Komaki H."/>
            <person name="Tamura T."/>
        </authorList>
    </citation>
    <scope>NUCLEOTIDE SEQUENCE [LARGE SCALE GENOMIC DNA]</scope>
    <source>
        <strain evidence="7 8">NBRC 107932</strain>
    </source>
</reference>
<evidence type="ECO:0000256" key="1">
    <source>
        <dbReference type="ARBA" id="ARBA00010982"/>
    </source>
</evidence>
<evidence type="ECO:0000256" key="2">
    <source>
        <dbReference type="ARBA" id="ARBA00022679"/>
    </source>
</evidence>
<comment type="caution">
    <text evidence="7">The sequence shown here is derived from an EMBL/GenBank/DDBJ whole genome shotgun (WGS) entry which is preliminary data.</text>
</comment>
<proteinExistence type="inferred from homology"/>
<dbReference type="PIRSF" id="PIRSF000429">
    <property type="entry name" value="Ac-CoA_Ac_transf"/>
    <property type="match status" value="1"/>
</dbReference>
<evidence type="ECO:0000259" key="6">
    <source>
        <dbReference type="Pfam" id="PF02803"/>
    </source>
</evidence>
<dbReference type="NCBIfam" id="NF005890">
    <property type="entry name" value="PRK07851.1"/>
    <property type="match status" value="1"/>
</dbReference>